<sequence length="624" mass="70258">MMETEQGLRTLSEALRSPVYITVRRRVFRQLVESLLYEGVVTADTAEEAGHTRFTLHGRDADGDAVAYQCRGRRSLTFGRVRLTDEPVRRLAADREEEAASLAGFVEEVLGPLQGFSPEKLRSFVGEMEGTLLNDSLAQYRRTQSWNLLRGKAYDDLEGDAMDGHPYHPAYKSRVGFDYADQLAYGPEFKPSLQLQWVAVRRDCARVAVSPGENYDDLIAAELGAPQLETFRTELRKQGYTPEAYVFLPVHPWQWRRHTAGRFFRDIRDGRIVPLGKAGDLYVPQQSIRTLSNRTNPRKAYAKLSMDLINTSSSRELLPHFVVTAPPITGWLKGIAASDPYLREETKLILLGEFAGVSYDPPVEAGDGARTGGSAGSLGCIWRESVHRYLEPGEEAVPFHALCSRELDGSLFIAPWLESIGIESWLRRLFKTCVLPVVHLAVAHGIALESHAQNMVLVHRGGMPVRAALKDFHEDVLYTRDFLREPERCPDFPAVHEIYRNAGPGTSFEAGSLSTVRGLTLGALFFINLGELALTLADRYGYEETRFWTLAADLLESYRIRFPQYEERFRTLDLFVPETRVEQLTKRRLVPAEERGGCSHDVPNPLYQVRERERAGAELQTAGV</sequence>
<dbReference type="Pfam" id="PF04183">
    <property type="entry name" value="IucA_IucC"/>
    <property type="match status" value="1"/>
</dbReference>
<evidence type="ECO:0000256" key="2">
    <source>
        <dbReference type="ARBA" id="ARBA00007832"/>
    </source>
</evidence>
<reference evidence="6" key="1">
    <citation type="submission" date="2011-06" db="EMBL/GenBank/DDBJ databases">
        <title>Complete genome sequence of Paenibacillus mucilaginosus KNP414.</title>
        <authorList>
            <person name="Wang J."/>
            <person name="Hu S."/>
            <person name="Hu X."/>
            <person name="Zhang B."/>
            <person name="Dong D."/>
            <person name="Zhang S."/>
            <person name="Zhao K."/>
            <person name="Wu D."/>
        </authorList>
    </citation>
    <scope>NUCLEOTIDE SEQUENCE [LARGE SCALE GENOMIC DNA]</scope>
    <source>
        <strain evidence="6">KNP414</strain>
    </source>
</reference>
<evidence type="ECO:0000313" key="6">
    <source>
        <dbReference type="Proteomes" id="UP000006620"/>
    </source>
</evidence>
<evidence type="ECO:0000259" key="3">
    <source>
        <dbReference type="Pfam" id="PF04183"/>
    </source>
</evidence>
<name>F8FKH4_PAEMK</name>
<dbReference type="Gene3D" id="3.30.310.280">
    <property type="match status" value="1"/>
</dbReference>
<comment type="pathway">
    <text evidence="1">Siderophore biosynthesis.</text>
</comment>
<evidence type="ECO:0000256" key="1">
    <source>
        <dbReference type="ARBA" id="ARBA00004924"/>
    </source>
</evidence>
<proteinExistence type="inferred from homology"/>
<dbReference type="Gene3D" id="1.10.510.40">
    <property type="match status" value="1"/>
</dbReference>
<dbReference type="AlphaFoldDB" id="F8FKH4"/>
<reference evidence="5 6" key="2">
    <citation type="journal article" date="2013" name="Genome Announc.">
        <title>Genome Sequence of Growth-Improving Paenibacillus mucilaginosus Strain KNP414.</title>
        <authorList>
            <person name="Lu J.J."/>
            <person name="Wang J.F."/>
            <person name="Hu X.F."/>
        </authorList>
    </citation>
    <scope>NUCLEOTIDE SEQUENCE [LARGE SCALE GENOMIC DNA]</scope>
    <source>
        <strain evidence="5 6">KNP414</strain>
    </source>
</reference>
<comment type="similarity">
    <text evidence="2">Belongs to the IucA/IucC family.</text>
</comment>
<dbReference type="EMBL" id="CP002869">
    <property type="protein sequence ID" value="AEI45567.1"/>
    <property type="molecule type" value="Genomic_DNA"/>
</dbReference>
<evidence type="ECO:0000313" key="5">
    <source>
        <dbReference type="EMBL" id="AEI45567.1"/>
    </source>
</evidence>
<evidence type="ECO:0000259" key="4">
    <source>
        <dbReference type="Pfam" id="PF06276"/>
    </source>
</evidence>
<dbReference type="PATRIC" id="fig|1036673.3.peg.6583"/>
<dbReference type="Pfam" id="PF06276">
    <property type="entry name" value="FhuF"/>
    <property type="match status" value="1"/>
</dbReference>
<dbReference type="KEGG" id="pms:KNP414_07055"/>
<protein>
    <submittedName>
        <fullName evidence="5">Putative siderophore biosynthesis protein</fullName>
    </submittedName>
</protein>
<feature type="domain" description="Aerobactin siderophore biosynthesis IucA/IucC-like C-terminal" evidence="4">
    <location>
        <begin position="424"/>
        <end position="595"/>
    </location>
</feature>
<dbReference type="HOGENOM" id="CLU_018524_0_1_9"/>
<dbReference type="PANTHER" id="PTHR34384">
    <property type="entry name" value="L-2,3-DIAMINOPROPANOATE--CITRATE LIGASE"/>
    <property type="match status" value="1"/>
</dbReference>
<dbReference type="GO" id="GO:0019290">
    <property type="term" value="P:siderophore biosynthetic process"/>
    <property type="evidence" value="ECO:0007669"/>
    <property type="project" value="InterPro"/>
</dbReference>
<dbReference type="GO" id="GO:0016881">
    <property type="term" value="F:acid-amino acid ligase activity"/>
    <property type="evidence" value="ECO:0007669"/>
    <property type="project" value="UniProtKB-ARBA"/>
</dbReference>
<gene>
    <name evidence="5" type="ordered locus">KNP414_07055</name>
</gene>
<dbReference type="PANTHER" id="PTHR34384:SF6">
    <property type="entry name" value="STAPHYLOFERRIN B SYNTHASE"/>
    <property type="match status" value="1"/>
</dbReference>
<organism evidence="5 6">
    <name type="scientific">Paenibacillus mucilaginosus (strain KNP414)</name>
    <dbReference type="NCBI Taxonomy" id="1036673"/>
    <lineage>
        <taxon>Bacteria</taxon>
        <taxon>Bacillati</taxon>
        <taxon>Bacillota</taxon>
        <taxon>Bacilli</taxon>
        <taxon>Bacillales</taxon>
        <taxon>Paenibacillaceae</taxon>
        <taxon>Paenibacillus</taxon>
    </lineage>
</organism>
<accession>F8FKH4</accession>
<dbReference type="RefSeq" id="WP_013920709.1">
    <property type="nucleotide sequence ID" value="NC_015690.1"/>
</dbReference>
<feature type="domain" description="Aerobactin siderophore biosynthesis IucA/IucC N-terminal" evidence="3">
    <location>
        <begin position="154"/>
        <end position="403"/>
    </location>
</feature>
<dbReference type="Proteomes" id="UP000006620">
    <property type="component" value="Chromosome"/>
</dbReference>
<dbReference type="InterPro" id="IPR022770">
    <property type="entry name" value="IucA/IucC-like_C"/>
</dbReference>
<dbReference type="Gene3D" id="6.10.250.3370">
    <property type="match status" value="1"/>
</dbReference>
<dbReference type="InterPro" id="IPR007310">
    <property type="entry name" value="Aerobactin_biosyn_IucA/IucC_N"/>
</dbReference>
<dbReference type="InterPro" id="IPR037455">
    <property type="entry name" value="LucA/IucC-like"/>
</dbReference>